<keyword evidence="15" id="KW-1185">Reference proteome</keyword>
<dbReference type="InterPro" id="IPR043427">
    <property type="entry name" value="YscJ/FliF"/>
</dbReference>
<dbReference type="PANTHER" id="PTHR30046">
    <property type="entry name" value="FLAGELLAR M-RING PROTEIN"/>
    <property type="match status" value="1"/>
</dbReference>
<dbReference type="EMBL" id="CP032125">
    <property type="protein sequence ID" value="AXX99597.1"/>
    <property type="molecule type" value="Genomic_DNA"/>
</dbReference>
<comment type="subcellular location">
    <subcellularLocation>
        <location evidence="1 9">Bacterial flagellum basal body</location>
    </subcellularLocation>
    <subcellularLocation>
        <location evidence="2">Cell membrane</location>
        <topology evidence="2">Multi-pass membrane protein</topology>
    </subcellularLocation>
</comment>
<dbReference type="KEGG" id="pamo:BAR1_17660"/>
<feature type="domain" description="Flagellar M-ring N-terminal" evidence="12">
    <location>
        <begin position="39"/>
        <end position="208"/>
    </location>
</feature>
<dbReference type="Pfam" id="PF08345">
    <property type="entry name" value="YscJ_FliF_C"/>
    <property type="match status" value="1"/>
</dbReference>
<feature type="compositionally biased region" description="Basic and acidic residues" evidence="10">
    <location>
        <begin position="277"/>
        <end position="288"/>
    </location>
</feature>
<feature type="transmembrane region" description="Helical" evidence="11">
    <location>
        <begin position="419"/>
        <end position="440"/>
    </location>
</feature>
<evidence type="ECO:0000259" key="12">
    <source>
        <dbReference type="Pfam" id="PF01514"/>
    </source>
</evidence>
<dbReference type="Proteomes" id="UP000261704">
    <property type="component" value="Chromosome"/>
</dbReference>
<dbReference type="GO" id="GO:0005886">
    <property type="term" value="C:plasma membrane"/>
    <property type="evidence" value="ECO:0007669"/>
    <property type="project" value="UniProtKB-SubCell"/>
</dbReference>
<feature type="region of interest" description="Disordered" evidence="10">
    <location>
        <begin position="275"/>
        <end position="327"/>
    </location>
</feature>
<dbReference type="InterPro" id="IPR000067">
    <property type="entry name" value="FlgMring_FliF"/>
</dbReference>
<feature type="domain" description="Flagellar M-ring C-terminal" evidence="13">
    <location>
        <begin position="236"/>
        <end position="397"/>
    </location>
</feature>
<dbReference type="Gene3D" id="3.30.300.30">
    <property type="match status" value="1"/>
</dbReference>
<organism evidence="14 15">
    <name type="scientific">Profundibacter amoris</name>
    <dbReference type="NCBI Taxonomy" id="2171755"/>
    <lineage>
        <taxon>Bacteria</taxon>
        <taxon>Pseudomonadati</taxon>
        <taxon>Pseudomonadota</taxon>
        <taxon>Alphaproteobacteria</taxon>
        <taxon>Rhodobacterales</taxon>
        <taxon>Paracoccaceae</taxon>
        <taxon>Profundibacter</taxon>
    </lineage>
</organism>
<protein>
    <recommendedName>
        <fullName evidence="9">Flagellar M-ring protein</fullName>
    </recommendedName>
</protein>
<keyword evidence="5 11" id="KW-0812">Transmembrane</keyword>
<dbReference type="OrthoDB" id="9807026at2"/>
<dbReference type="InterPro" id="IPR013556">
    <property type="entry name" value="Flag_M-ring_C"/>
</dbReference>
<evidence type="ECO:0000256" key="2">
    <source>
        <dbReference type="ARBA" id="ARBA00004651"/>
    </source>
</evidence>
<dbReference type="PRINTS" id="PR01009">
    <property type="entry name" value="FLGMRINGFLIF"/>
</dbReference>
<feature type="compositionally biased region" description="Basic and acidic residues" evidence="10">
    <location>
        <begin position="315"/>
        <end position="327"/>
    </location>
</feature>
<dbReference type="NCBIfam" id="TIGR00206">
    <property type="entry name" value="fliF"/>
    <property type="match status" value="1"/>
</dbReference>
<evidence type="ECO:0000256" key="3">
    <source>
        <dbReference type="ARBA" id="ARBA00007971"/>
    </source>
</evidence>
<proteinExistence type="inferred from homology"/>
<evidence type="ECO:0000313" key="15">
    <source>
        <dbReference type="Proteomes" id="UP000261704"/>
    </source>
</evidence>
<dbReference type="Pfam" id="PF01514">
    <property type="entry name" value="YscJ_FliF"/>
    <property type="match status" value="1"/>
</dbReference>
<dbReference type="GO" id="GO:0003774">
    <property type="term" value="F:cytoskeletal motor activity"/>
    <property type="evidence" value="ECO:0007669"/>
    <property type="project" value="InterPro"/>
</dbReference>
<evidence type="ECO:0000256" key="9">
    <source>
        <dbReference type="PIRNR" id="PIRNR004862"/>
    </source>
</evidence>
<keyword evidence="14" id="KW-0969">Cilium</keyword>
<keyword evidence="4" id="KW-1003">Cell membrane</keyword>
<evidence type="ECO:0000313" key="14">
    <source>
        <dbReference type="EMBL" id="AXX99597.1"/>
    </source>
</evidence>
<comment type="similarity">
    <text evidence="3 9">Belongs to the FliF family.</text>
</comment>
<evidence type="ECO:0000259" key="13">
    <source>
        <dbReference type="Pfam" id="PF08345"/>
    </source>
</evidence>
<evidence type="ECO:0000256" key="7">
    <source>
        <dbReference type="ARBA" id="ARBA00023136"/>
    </source>
</evidence>
<dbReference type="GO" id="GO:0009431">
    <property type="term" value="C:bacterial-type flagellum basal body, MS ring"/>
    <property type="evidence" value="ECO:0007669"/>
    <property type="project" value="InterPro"/>
</dbReference>
<keyword evidence="7 11" id="KW-0472">Membrane</keyword>
<evidence type="ECO:0000256" key="11">
    <source>
        <dbReference type="SAM" id="Phobius"/>
    </source>
</evidence>
<dbReference type="PIRSF" id="PIRSF004862">
    <property type="entry name" value="FliF"/>
    <property type="match status" value="1"/>
</dbReference>
<dbReference type="InterPro" id="IPR006182">
    <property type="entry name" value="FliF_N_dom"/>
</dbReference>
<dbReference type="AlphaFoldDB" id="A0A347UL69"/>
<feature type="region of interest" description="Disordered" evidence="10">
    <location>
        <begin position="450"/>
        <end position="477"/>
    </location>
</feature>
<evidence type="ECO:0000256" key="6">
    <source>
        <dbReference type="ARBA" id="ARBA00022989"/>
    </source>
</evidence>
<keyword evidence="14" id="KW-0966">Cell projection</keyword>
<sequence>MQQLLSVWSALEPRRRVIVVLATLAMFAAVIGLSRMAAAPGMSLLYAGLESSAAGEVVAKLEQQGVSYEVRGGTIFVDSARRDELRMTLASEGLPANNSAGYELLDSLSGFGTTSQMFDAAYWRAKEGELARTIISSPMIRSARVHIASPSLQPFRRQVKETASVTVTTTSGSLSASHAKALKFLVASAVAGLKPEDVAIIDSQGGLIMGADDAATGQSSSENRAAELKKNVERLLEARVGYGNAVVEVSVETVTDRESITERTFDPDSRVVISTDTEERTTASEDARGGAVTVASNLPEGDGSRNANSSSQNSETHERVNYEVSETQREIVKSPGAIKRLTVAVLIDGTLQVDDTGTEVFVPRSEEEMAGLHDLVAAAVGFDETRGDVITLKTMQFEPIAEQGSVAAPSFLQSMKLNIMTIIQLVVLGVVALVLGLFVVRPILNSKPASSMAELPAPAGSTPPAPFPDDFGNSNPATLPALTGEIDDGSFNPPAMATITDFDMPDMGTAQLGGFATAGNMGGSSNDPVTRLKELIEERQDETVEVLRGWMEDKGETV</sequence>
<keyword evidence="6 11" id="KW-1133">Transmembrane helix</keyword>
<name>A0A347UL69_9RHOB</name>
<evidence type="ECO:0000256" key="8">
    <source>
        <dbReference type="ARBA" id="ARBA00023143"/>
    </source>
</evidence>
<accession>A0A347UL69</accession>
<keyword evidence="14" id="KW-0282">Flagellum</keyword>
<gene>
    <name evidence="14" type="primary">fliF</name>
    <name evidence="14" type="ORF">BAR1_17660</name>
</gene>
<dbReference type="RefSeq" id="WP_118944248.1">
    <property type="nucleotide sequence ID" value="NZ_CP032125.1"/>
</dbReference>
<dbReference type="GO" id="GO:0071973">
    <property type="term" value="P:bacterial-type flagellum-dependent cell motility"/>
    <property type="evidence" value="ECO:0007669"/>
    <property type="project" value="InterPro"/>
</dbReference>
<evidence type="ECO:0000256" key="10">
    <source>
        <dbReference type="SAM" id="MobiDB-lite"/>
    </source>
</evidence>
<evidence type="ECO:0000256" key="5">
    <source>
        <dbReference type="ARBA" id="ARBA00022692"/>
    </source>
</evidence>
<comment type="function">
    <text evidence="9">The M ring may be actively involved in energy transduction.</text>
</comment>
<keyword evidence="8 9" id="KW-0975">Bacterial flagellum</keyword>
<evidence type="ECO:0000256" key="4">
    <source>
        <dbReference type="ARBA" id="ARBA00022475"/>
    </source>
</evidence>
<reference evidence="14 15" key="1">
    <citation type="submission" date="2018-09" db="EMBL/GenBank/DDBJ databases">
        <title>Profundibacter amoris BAR1 gen. nov., sp. nov., a new member of the Roseobacter clade isolated at Lokis Castle Vent Field on the Arctic Mid-Oceanic Ridge.</title>
        <authorList>
            <person name="Le Moine Bauer S."/>
            <person name="Sjoeberg A.G."/>
            <person name="L'Haridon S."/>
            <person name="Stokke R."/>
            <person name="Roalkvam I."/>
            <person name="Steen I.H."/>
            <person name="Dahle H."/>
        </authorList>
    </citation>
    <scope>NUCLEOTIDE SEQUENCE [LARGE SCALE GENOMIC DNA]</scope>
    <source>
        <strain evidence="14 15">BAR1</strain>
    </source>
</reference>
<feature type="compositionally biased region" description="Polar residues" evidence="10">
    <location>
        <begin position="305"/>
        <end position="314"/>
    </location>
</feature>
<dbReference type="InterPro" id="IPR045851">
    <property type="entry name" value="AMP-bd_C_sf"/>
</dbReference>
<dbReference type="PANTHER" id="PTHR30046:SF0">
    <property type="entry name" value="FLAGELLAR M-RING PROTEIN"/>
    <property type="match status" value="1"/>
</dbReference>
<evidence type="ECO:0000256" key="1">
    <source>
        <dbReference type="ARBA" id="ARBA00004117"/>
    </source>
</evidence>